<organism evidence="8 9">
    <name type="scientific">Pseudomonas kuykendallii</name>
    <dbReference type="NCBI Taxonomy" id="1007099"/>
    <lineage>
        <taxon>Bacteria</taxon>
        <taxon>Pseudomonadati</taxon>
        <taxon>Pseudomonadota</taxon>
        <taxon>Gammaproteobacteria</taxon>
        <taxon>Pseudomonadales</taxon>
        <taxon>Pseudomonadaceae</taxon>
        <taxon>Pseudomonas</taxon>
    </lineage>
</organism>
<sequence length="237" mass="25781">MNALDWVKWIFRKRKLARTVKGFSASISSFATSDVVFGEYISLWGGSTVYDATIGRYTYLAGCKAVNIDIGSFCSIGPGTRLGGLGSHPVDMLSTHPVFYSTLKQCGVSFSDKDYFEELKRTYVGHDVWIGANVVVFDGVKIGDGAIIAAGAVVTKDVPPYAIVGGVPAKVIKYRFEPEDIERLEALQWWHLPAEVLKEKAALIRGSDVQALVAGLSGARTQNEIDSSRQTSPELAR</sequence>
<keyword evidence="3" id="KW-0441">Lipid A biosynthesis</keyword>
<keyword evidence="4 8" id="KW-0808">Transferase</keyword>
<dbReference type="InterPro" id="IPR050179">
    <property type="entry name" value="Trans_hexapeptide_repeat"/>
</dbReference>
<protein>
    <submittedName>
        <fullName evidence="8">Acetyltransferase (Isoleucine patch superfamily)</fullName>
    </submittedName>
</protein>
<evidence type="ECO:0000256" key="2">
    <source>
        <dbReference type="ARBA" id="ARBA00022516"/>
    </source>
</evidence>
<name>A0A1H3DBN3_9PSED</name>
<dbReference type="EMBL" id="FNNU01000005">
    <property type="protein sequence ID" value="SDX63767.1"/>
    <property type="molecule type" value="Genomic_DNA"/>
</dbReference>
<evidence type="ECO:0000256" key="5">
    <source>
        <dbReference type="ARBA" id="ARBA00022737"/>
    </source>
</evidence>
<dbReference type="SUPFAM" id="SSF51161">
    <property type="entry name" value="Trimeric LpxA-like enzymes"/>
    <property type="match status" value="1"/>
</dbReference>
<dbReference type="GO" id="GO:0016020">
    <property type="term" value="C:membrane"/>
    <property type="evidence" value="ECO:0007669"/>
    <property type="project" value="GOC"/>
</dbReference>
<dbReference type="AlphaFoldDB" id="A0A1H3DBN3"/>
<dbReference type="GO" id="GO:0009245">
    <property type="term" value="P:lipid A biosynthetic process"/>
    <property type="evidence" value="ECO:0007669"/>
    <property type="project" value="UniProtKB-KW"/>
</dbReference>
<evidence type="ECO:0000256" key="4">
    <source>
        <dbReference type="ARBA" id="ARBA00022679"/>
    </source>
</evidence>
<dbReference type="PANTHER" id="PTHR43300:SF11">
    <property type="entry name" value="ACETYLTRANSFERASE RV3034C-RELATED"/>
    <property type="match status" value="1"/>
</dbReference>
<keyword evidence="2" id="KW-0444">Lipid biosynthesis</keyword>
<dbReference type="OrthoDB" id="9815592at2"/>
<keyword evidence="7" id="KW-0012">Acyltransferase</keyword>
<keyword evidence="9" id="KW-1185">Reference proteome</keyword>
<keyword evidence="5" id="KW-0677">Repeat</keyword>
<dbReference type="PANTHER" id="PTHR43300">
    <property type="entry name" value="ACETYLTRANSFERASE"/>
    <property type="match status" value="1"/>
</dbReference>
<dbReference type="Pfam" id="PF00132">
    <property type="entry name" value="Hexapep"/>
    <property type="match status" value="1"/>
</dbReference>
<evidence type="ECO:0000313" key="9">
    <source>
        <dbReference type="Proteomes" id="UP000243778"/>
    </source>
</evidence>
<dbReference type="GO" id="GO:0016746">
    <property type="term" value="F:acyltransferase activity"/>
    <property type="evidence" value="ECO:0007669"/>
    <property type="project" value="UniProtKB-KW"/>
</dbReference>
<dbReference type="Proteomes" id="UP000243778">
    <property type="component" value="Unassembled WGS sequence"/>
</dbReference>
<dbReference type="PROSITE" id="PS00101">
    <property type="entry name" value="HEXAPEP_TRANSFERASES"/>
    <property type="match status" value="1"/>
</dbReference>
<dbReference type="InterPro" id="IPR011004">
    <property type="entry name" value="Trimer_LpxA-like_sf"/>
</dbReference>
<accession>A0A1H3DBN3</accession>
<dbReference type="InterPro" id="IPR018357">
    <property type="entry name" value="Hexapep_transf_CS"/>
</dbReference>
<proteinExistence type="inferred from homology"/>
<keyword evidence="6" id="KW-0443">Lipid metabolism</keyword>
<evidence type="ECO:0000256" key="7">
    <source>
        <dbReference type="ARBA" id="ARBA00023315"/>
    </source>
</evidence>
<evidence type="ECO:0000256" key="1">
    <source>
        <dbReference type="ARBA" id="ARBA00007274"/>
    </source>
</evidence>
<evidence type="ECO:0000313" key="8">
    <source>
        <dbReference type="EMBL" id="SDX63767.1"/>
    </source>
</evidence>
<dbReference type="STRING" id="1007099.SAMN05216287_3357"/>
<comment type="similarity">
    <text evidence="1">Belongs to the transferase hexapeptide repeat family.</text>
</comment>
<evidence type="ECO:0000256" key="3">
    <source>
        <dbReference type="ARBA" id="ARBA00022556"/>
    </source>
</evidence>
<evidence type="ECO:0000256" key="6">
    <source>
        <dbReference type="ARBA" id="ARBA00023098"/>
    </source>
</evidence>
<reference evidence="9" key="1">
    <citation type="submission" date="2016-10" db="EMBL/GenBank/DDBJ databases">
        <authorList>
            <person name="Varghese N."/>
            <person name="Submissions S."/>
        </authorList>
    </citation>
    <scope>NUCLEOTIDE SEQUENCE [LARGE SCALE GENOMIC DNA]</scope>
    <source>
        <strain evidence="9">NRRL B-59562</strain>
    </source>
</reference>
<dbReference type="Gene3D" id="2.160.10.10">
    <property type="entry name" value="Hexapeptide repeat proteins"/>
    <property type="match status" value="1"/>
</dbReference>
<dbReference type="CDD" id="cd03349">
    <property type="entry name" value="LbH_XAT"/>
    <property type="match status" value="1"/>
</dbReference>
<gene>
    <name evidence="8" type="ORF">SAMN05216287_3357</name>
</gene>
<dbReference type="InterPro" id="IPR001451">
    <property type="entry name" value="Hexapep"/>
</dbReference>